<dbReference type="HOGENOM" id="CLU_1965017_0_0_1"/>
<dbReference type="InParanoid" id="E9G5F3"/>
<evidence type="ECO:0000313" key="2">
    <source>
        <dbReference type="Proteomes" id="UP000000305"/>
    </source>
</evidence>
<accession>E9G5F3</accession>
<sequence length="128" mass="14040">ANGEVICMKILNVRGKRAIIVAARRMDPVVYDLDTEDALFTLTSNIPSSSFYCMASTSHFVFCCDANKNLFKFDTNIPSAAVSSSFEGNRYLILGCMDGVIRVLDTLQKSSRIFTLPGQALKTITSTV</sequence>
<reference evidence="1 2" key="1">
    <citation type="journal article" date="2011" name="Science">
        <title>The ecoresponsive genome of Daphnia pulex.</title>
        <authorList>
            <person name="Colbourne J.K."/>
            <person name="Pfrender M.E."/>
            <person name="Gilbert D."/>
            <person name="Thomas W.K."/>
            <person name="Tucker A."/>
            <person name="Oakley T.H."/>
            <person name="Tokishita S."/>
            <person name="Aerts A."/>
            <person name="Arnold G.J."/>
            <person name="Basu M.K."/>
            <person name="Bauer D.J."/>
            <person name="Caceres C.E."/>
            <person name="Carmel L."/>
            <person name="Casola C."/>
            <person name="Choi J.H."/>
            <person name="Detter J.C."/>
            <person name="Dong Q."/>
            <person name="Dusheyko S."/>
            <person name="Eads B.D."/>
            <person name="Frohlich T."/>
            <person name="Geiler-Samerotte K.A."/>
            <person name="Gerlach D."/>
            <person name="Hatcher P."/>
            <person name="Jogdeo S."/>
            <person name="Krijgsveld J."/>
            <person name="Kriventseva E.V."/>
            <person name="Kultz D."/>
            <person name="Laforsch C."/>
            <person name="Lindquist E."/>
            <person name="Lopez J."/>
            <person name="Manak J.R."/>
            <person name="Muller J."/>
            <person name="Pangilinan J."/>
            <person name="Patwardhan R.P."/>
            <person name="Pitluck S."/>
            <person name="Pritham E.J."/>
            <person name="Rechtsteiner A."/>
            <person name="Rho M."/>
            <person name="Rogozin I.B."/>
            <person name="Sakarya O."/>
            <person name="Salamov A."/>
            <person name="Schaack S."/>
            <person name="Shapiro H."/>
            <person name="Shiga Y."/>
            <person name="Skalitzky C."/>
            <person name="Smith Z."/>
            <person name="Souvorov A."/>
            <person name="Sung W."/>
            <person name="Tang Z."/>
            <person name="Tsuchiya D."/>
            <person name="Tu H."/>
            <person name="Vos H."/>
            <person name="Wang M."/>
            <person name="Wolf Y.I."/>
            <person name="Yamagata H."/>
            <person name="Yamada T."/>
            <person name="Ye Y."/>
            <person name="Shaw J.R."/>
            <person name="Andrews J."/>
            <person name="Crease T.J."/>
            <person name="Tang H."/>
            <person name="Lucas S.M."/>
            <person name="Robertson H.M."/>
            <person name="Bork P."/>
            <person name="Koonin E.V."/>
            <person name="Zdobnov E.M."/>
            <person name="Grigoriev I.V."/>
            <person name="Lynch M."/>
            <person name="Boore J.L."/>
        </authorList>
    </citation>
    <scope>NUCLEOTIDE SEQUENCE [LARGE SCALE GENOMIC DNA]</scope>
</reference>
<dbReference type="InterPro" id="IPR015943">
    <property type="entry name" value="WD40/YVTN_repeat-like_dom_sf"/>
</dbReference>
<dbReference type="Gene3D" id="2.130.10.10">
    <property type="entry name" value="YVTN repeat-like/Quinoprotein amine dehydrogenase"/>
    <property type="match status" value="1"/>
</dbReference>
<dbReference type="KEGG" id="dpx:DAPPUDRAFT_299679"/>
<name>E9G5F3_DAPPU</name>
<dbReference type="Proteomes" id="UP000000305">
    <property type="component" value="Unassembled WGS sequence"/>
</dbReference>
<organism evidence="1 2">
    <name type="scientific">Daphnia pulex</name>
    <name type="common">Water flea</name>
    <dbReference type="NCBI Taxonomy" id="6669"/>
    <lineage>
        <taxon>Eukaryota</taxon>
        <taxon>Metazoa</taxon>
        <taxon>Ecdysozoa</taxon>
        <taxon>Arthropoda</taxon>
        <taxon>Crustacea</taxon>
        <taxon>Branchiopoda</taxon>
        <taxon>Diplostraca</taxon>
        <taxon>Cladocera</taxon>
        <taxon>Anomopoda</taxon>
        <taxon>Daphniidae</taxon>
        <taxon>Daphnia</taxon>
    </lineage>
</organism>
<dbReference type="EMBL" id="GL732532">
    <property type="protein sequence ID" value="EFX85642.1"/>
    <property type="molecule type" value="Genomic_DNA"/>
</dbReference>
<proteinExistence type="predicted"/>
<dbReference type="OrthoDB" id="10002522at2759"/>
<protein>
    <submittedName>
        <fullName evidence="1">Uncharacterized protein</fullName>
    </submittedName>
</protein>
<keyword evidence="2" id="KW-1185">Reference proteome</keyword>
<dbReference type="AlphaFoldDB" id="E9G5F3"/>
<dbReference type="SUPFAM" id="SSF50978">
    <property type="entry name" value="WD40 repeat-like"/>
    <property type="match status" value="1"/>
</dbReference>
<gene>
    <name evidence="1" type="ORF">DAPPUDRAFT_299679</name>
</gene>
<dbReference type="InterPro" id="IPR036322">
    <property type="entry name" value="WD40_repeat_dom_sf"/>
</dbReference>
<feature type="non-terminal residue" evidence="1">
    <location>
        <position position="128"/>
    </location>
</feature>
<evidence type="ECO:0000313" key="1">
    <source>
        <dbReference type="EMBL" id="EFX85642.1"/>
    </source>
</evidence>